<dbReference type="GO" id="GO:0022857">
    <property type="term" value="F:transmembrane transporter activity"/>
    <property type="evidence" value="ECO:0007669"/>
    <property type="project" value="InterPro"/>
</dbReference>
<dbReference type="KEGG" id="acaf:CA12_31280"/>
<evidence type="ECO:0000313" key="12">
    <source>
        <dbReference type="EMBL" id="QDT17017.1"/>
    </source>
</evidence>
<evidence type="ECO:0000256" key="3">
    <source>
        <dbReference type="ARBA" id="ARBA00022475"/>
    </source>
</evidence>
<evidence type="ECO:0000313" key="13">
    <source>
        <dbReference type="Proteomes" id="UP000318741"/>
    </source>
</evidence>
<dbReference type="RefSeq" id="WP_145359926.1">
    <property type="nucleotide sequence ID" value="NZ_CP036265.1"/>
</dbReference>
<dbReference type="GO" id="GO:1990961">
    <property type="term" value="P:xenobiotic detoxification by transmembrane export across the plasma membrane"/>
    <property type="evidence" value="ECO:0007669"/>
    <property type="project" value="UniProtKB-ARBA"/>
</dbReference>
<feature type="transmembrane region" description="Helical" evidence="11">
    <location>
        <begin position="85"/>
        <end position="102"/>
    </location>
</feature>
<gene>
    <name evidence="12" type="primary">sugE</name>
    <name evidence="12" type="ORF">CA12_31280</name>
</gene>
<keyword evidence="6 11" id="KW-0472">Membrane</keyword>
<keyword evidence="5 11" id="KW-1133">Transmembrane helix</keyword>
<feature type="region of interest" description="Disordered" evidence="10">
    <location>
        <begin position="106"/>
        <end position="125"/>
    </location>
</feature>
<dbReference type="EMBL" id="CP036265">
    <property type="protein sequence ID" value="QDT17017.1"/>
    <property type="molecule type" value="Genomic_DNA"/>
</dbReference>
<evidence type="ECO:0000256" key="9">
    <source>
        <dbReference type="RuleBase" id="RU003942"/>
    </source>
</evidence>
<comment type="subcellular location">
    <subcellularLocation>
        <location evidence="1 9">Cell membrane</location>
        <topology evidence="1 9">Multi-pass membrane protein</topology>
    </subcellularLocation>
</comment>
<evidence type="ECO:0000256" key="4">
    <source>
        <dbReference type="ARBA" id="ARBA00022692"/>
    </source>
</evidence>
<proteinExistence type="inferred from homology"/>
<accession>A0A517PCA3</accession>
<evidence type="ECO:0000256" key="10">
    <source>
        <dbReference type="SAM" id="MobiDB-lite"/>
    </source>
</evidence>
<dbReference type="Proteomes" id="UP000318741">
    <property type="component" value="Chromosome"/>
</dbReference>
<reference evidence="12 13" key="1">
    <citation type="submission" date="2019-02" db="EMBL/GenBank/DDBJ databases">
        <title>Deep-cultivation of Planctomycetes and their phenomic and genomic characterization uncovers novel biology.</title>
        <authorList>
            <person name="Wiegand S."/>
            <person name="Jogler M."/>
            <person name="Boedeker C."/>
            <person name="Pinto D."/>
            <person name="Vollmers J."/>
            <person name="Rivas-Marin E."/>
            <person name="Kohn T."/>
            <person name="Peeters S.H."/>
            <person name="Heuer A."/>
            <person name="Rast P."/>
            <person name="Oberbeckmann S."/>
            <person name="Bunk B."/>
            <person name="Jeske O."/>
            <person name="Meyerdierks A."/>
            <person name="Storesund J.E."/>
            <person name="Kallscheuer N."/>
            <person name="Luecker S."/>
            <person name="Lage O.M."/>
            <person name="Pohl T."/>
            <person name="Merkel B.J."/>
            <person name="Hornburger P."/>
            <person name="Mueller R.-W."/>
            <person name="Bruemmer F."/>
            <person name="Labrenz M."/>
            <person name="Spormann A.M."/>
            <person name="Op den Camp H."/>
            <person name="Overmann J."/>
            <person name="Amann R."/>
            <person name="Jetten M.S.M."/>
            <person name="Mascher T."/>
            <person name="Medema M.H."/>
            <person name="Devos D.P."/>
            <person name="Kaster A.-K."/>
            <person name="Ovreas L."/>
            <person name="Rohde M."/>
            <person name="Galperin M.Y."/>
            <person name="Jogler C."/>
        </authorList>
    </citation>
    <scope>NUCLEOTIDE SEQUENCE [LARGE SCALE GENOMIC DNA]</scope>
    <source>
        <strain evidence="12 13">CA12</strain>
    </source>
</reference>
<evidence type="ECO:0000256" key="5">
    <source>
        <dbReference type="ARBA" id="ARBA00022989"/>
    </source>
</evidence>
<sequence>MAWILLTLAGVLEVVWASLMKQSDGFTRPYVTTATVLTMAASVSLLSVAMKTLPLGTAYTVWTGIGAVGAFLVGTLAFGETVGPMRAAAVALIVAGIVMLKLSTPLQDAPDPASARSAAEQDQAD</sequence>
<dbReference type="SUPFAM" id="SSF103481">
    <property type="entry name" value="Multidrug resistance efflux transporter EmrE"/>
    <property type="match status" value="1"/>
</dbReference>
<evidence type="ECO:0000256" key="8">
    <source>
        <dbReference type="ARBA" id="ARBA00039168"/>
    </source>
</evidence>
<keyword evidence="2" id="KW-0813">Transport</keyword>
<keyword evidence="3" id="KW-1003">Cell membrane</keyword>
<evidence type="ECO:0000256" key="1">
    <source>
        <dbReference type="ARBA" id="ARBA00004651"/>
    </source>
</evidence>
<dbReference type="InterPro" id="IPR037185">
    <property type="entry name" value="EmrE-like"/>
</dbReference>
<keyword evidence="13" id="KW-1185">Reference proteome</keyword>
<dbReference type="AlphaFoldDB" id="A0A517PCA3"/>
<dbReference type="OrthoDB" id="21828at2"/>
<dbReference type="GO" id="GO:0005886">
    <property type="term" value="C:plasma membrane"/>
    <property type="evidence" value="ECO:0007669"/>
    <property type="project" value="UniProtKB-SubCell"/>
</dbReference>
<keyword evidence="4 9" id="KW-0812">Transmembrane</keyword>
<dbReference type="PANTHER" id="PTHR30561">
    <property type="entry name" value="SMR FAMILY PROTON-DEPENDENT DRUG EFFLUX TRANSPORTER SUGE"/>
    <property type="match status" value="1"/>
</dbReference>
<name>A0A517PCA3_9PLAN</name>
<dbReference type="InterPro" id="IPR000390">
    <property type="entry name" value="Small_drug/metabolite_transptr"/>
</dbReference>
<organism evidence="12 13">
    <name type="scientific">Alienimonas californiensis</name>
    <dbReference type="NCBI Taxonomy" id="2527989"/>
    <lineage>
        <taxon>Bacteria</taxon>
        <taxon>Pseudomonadati</taxon>
        <taxon>Planctomycetota</taxon>
        <taxon>Planctomycetia</taxon>
        <taxon>Planctomycetales</taxon>
        <taxon>Planctomycetaceae</taxon>
        <taxon>Alienimonas</taxon>
    </lineage>
</organism>
<dbReference type="Gene3D" id="1.10.3730.20">
    <property type="match status" value="1"/>
</dbReference>
<evidence type="ECO:0000256" key="11">
    <source>
        <dbReference type="SAM" id="Phobius"/>
    </source>
</evidence>
<feature type="transmembrane region" description="Helical" evidence="11">
    <location>
        <begin position="27"/>
        <end position="49"/>
    </location>
</feature>
<feature type="compositionally biased region" description="Low complexity" evidence="10">
    <location>
        <begin position="108"/>
        <end position="118"/>
    </location>
</feature>
<evidence type="ECO:0000256" key="6">
    <source>
        <dbReference type="ARBA" id="ARBA00023136"/>
    </source>
</evidence>
<evidence type="ECO:0000256" key="2">
    <source>
        <dbReference type="ARBA" id="ARBA00022448"/>
    </source>
</evidence>
<dbReference type="PANTHER" id="PTHR30561:SF0">
    <property type="entry name" value="GUANIDINIUM EXPORTER"/>
    <property type="match status" value="1"/>
</dbReference>
<protein>
    <recommendedName>
        <fullName evidence="8">Guanidinium exporter</fullName>
    </recommendedName>
</protein>
<comment type="similarity">
    <text evidence="7">Belongs to the drug/metabolite transporter (DMT) superfamily. Small multidrug resistance (SMR) (TC 2.A.7.1) family. Gdx/SugE subfamily.</text>
</comment>
<evidence type="ECO:0000256" key="7">
    <source>
        <dbReference type="ARBA" id="ARBA00038151"/>
    </source>
</evidence>
<dbReference type="Pfam" id="PF00893">
    <property type="entry name" value="Multi_Drug_Res"/>
    <property type="match status" value="1"/>
</dbReference>
<feature type="transmembrane region" description="Helical" evidence="11">
    <location>
        <begin position="61"/>
        <end position="79"/>
    </location>
</feature>
<dbReference type="InterPro" id="IPR045324">
    <property type="entry name" value="Small_multidrug_res"/>
</dbReference>
<dbReference type="FunFam" id="1.10.3730.20:FF:000001">
    <property type="entry name" value="Quaternary ammonium compound resistance transporter SugE"/>
    <property type="match status" value="1"/>
</dbReference>